<evidence type="ECO:0000313" key="3">
    <source>
        <dbReference type="Proteomes" id="UP000294841"/>
    </source>
</evidence>
<proteinExistence type="predicted"/>
<dbReference type="Proteomes" id="UP000294841">
    <property type="component" value="Unassembled WGS sequence"/>
</dbReference>
<feature type="domain" description="GIY-YIG" evidence="1">
    <location>
        <begin position="26"/>
        <end position="108"/>
    </location>
</feature>
<accession>A0A4R2MZU1</accession>
<comment type="caution">
    <text evidence="2">The sequence shown here is derived from an EMBL/GenBank/DDBJ whole genome shotgun (WGS) entry which is preliminary data.</text>
</comment>
<protein>
    <recommendedName>
        <fullName evidence="1">GIY-YIG domain-containing protein</fullName>
    </recommendedName>
</protein>
<dbReference type="PROSITE" id="PS50164">
    <property type="entry name" value="GIY_YIG"/>
    <property type="match status" value="1"/>
</dbReference>
<organism evidence="2 3">
    <name type="scientific">Bisgaardia hudsonensis</name>
    <dbReference type="NCBI Taxonomy" id="109472"/>
    <lineage>
        <taxon>Bacteria</taxon>
        <taxon>Pseudomonadati</taxon>
        <taxon>Pseudomonadota</taxon>
        <taxon>Gammaproteobacteria</taxon>
        <taxon>Pasteurellales</taxon>
        <taxon>Pasteurellaceae</taxon>
        <taxon>Bisgaardia</taxon>
    </lineage>
</organism>
<dbReference type="EMBL" id="SLXI01000007">
    <property type="protein sequence ID" value="TCP11453.1"/>
    <property type="molecule type" value="Genomic_DNA"/>
</dbReference>
<sequence>MSSHNTIIINWSGPFTYEDLENNPDESNGLYLATGKLKNQRKEDEIKYCGITEGSFFKRLKEHHKIGKITQNQQFWLGKVIFPENASRHYLEIAESLIIYFWQPELNTRKKVFPPKPTTVINYWFKKNGEPRFNQKAIYKDLDDVLSWDGDLWRTGNLTVYSND</sequence>
<evidence type="ECO:0000313" key="2">
    <source>
        <dbReference type="EMBL" id="TCP11453.1"/>
    </source>
</evidence>
<name>A0A4R2MZU1_9PAST</name>
<reference evidence="2 3" key="1">
    <citation type="submission" date="2019-03" db="EMBL/GenBank/DDBJ databases">
        <title>Genomic Encyclopedia of Type Strains, Phase IV (KMG-IV): sequencing the most valuable type-strain genomes for metagenomic binning, comparative biology and taxonomic classification.</title>
        <authorList>
            <person name="Goeker M."/>
        </authorList>
    </citation>
    <scope>NUCLEOTIDE SEQUENCE [LARGE SCALE GENOMIC DNA]</scope>
    <source>
        <strain evidence="2 3">DSM 28231</strain>
    </source>
</reference>
<dbReference type="RefSeq" id="WP_132024707.1">
    <property type="nucleotide sequence ID" value="NZ_SLXI01000007.1"/>
</dbReference>
<gene>
    <name evidence="2" type="ORF">EV697_1074</name>
</gene>
<keyword evidence="3" id="KW-1185">Reference proteome</keyword>
<evidence type="ECO:0000259" key="1">
    <source>
        <dbReference type="PROSITE" id="PS50164"/>
    </source>
</evidence>
<dbReference type="InterPro" id="IPR000305">
    <property type="entry name" value="GIY-YIG_endonuc"/>
</dbReference>
<dbReference type="AlphaFoldDB" id="A0A4R2MZU1"/>
<dbReference type="OrthoDB" id="1494734at2"/>